<organism evidence="4 5">
    <name type="scientific">Potamilus streckersoni</name>
    <dbReference type="NCBI Taxonomy" id="2493646"/>
    <lineage>
        <taxon>Eukaryota</taxon>
        <taxon>Metazoa</taxon>
        <taxon>Spiralia</taxon>
        <taxon>Lophotrochozoa</taxon>
        <taxon>Mollusca</taxon>
        <taxon>Bivalvia</taxon>
        <taxon>Autobranchia</taxon>
        <taxon>Heteroconchia</taxon>
        <taxon>Palaeoheterodonta</taxon>
        <taxon>Unionida</taxon>
        <taxon>Unionoidea</taxon>
        <taxon>Unionidae</taxon>
        <taxon>Ambleminae</taxon>
        <taxon>Lampsilini</taxon>
        <taxon>Potamilus</taxon>
    </lineage>
</organism>
<evidence type="ECO:0000313" key="5">
    <source>
        <dbReference type="Proteomes" id="UP001195483"/>
    </source>
</evidence>
<evidence type="ECO:0000313" key="4">
    <source>
        <dbReference type="EMBL" id="KAK3602496.1"/>
    </source>
</evidence>
<keyword evidence="5" id="KW-1185">Reference proteome</keyword>
<keyword evidence="1" id="KW-1015">Disulfide bond</keyword>
<dbReference type="EMBL" id="JAEAOA010001356">
    <property type="protein sequence ID" value="KAK3602496.1"/>
    <property type="molecule type" value="Genomic_DNA"/>
</dbReference>
<accession>A0AAE0T2G4</accession>
<evidence type="ECO:0000256" key="2">
    <source>
        <dbReference type="ARBA" id="ARBA00023180"/>
    </source>
</evidence>
<evidence type="ECO:0000259" key="3">
    <source>
        <dbReference type="PROSITE" id="PS51233"/>
    </source>
</evidence>
<protein>
    <recommendedName>
        <fullName evidence="3">VWFD domain-containing protein</fullName>
    </recommendedName>
</protein>
<reference evidence="4" key="1">
    <citation type="journal article" date="2021" name="Genome Biol. Evol.">
        <title>A High-Quality Reference Genome for a Parasitic Bivalve with Doubly Uniparental Inheritance (Bivalvia: Unionida).</title>
        <authorList>
            <person name="Smith C.H."/>
        </authorList>
    </citation>
    <scope>NUCLEOTIDE SEQUENCE</scope>
    <source>
        <strain evidence="4">CHS0354</strain>
    </source>
</reference>
<comment type="caution">
    <text evidence="4">The sequence shown here is derived from an EMBL/GenBank/DDBJ whole genome shotgun (WGS) entry which is preliminary data.</text>
</comment>
<dbReference type="PROSITE" id="PS51233">
    <property type="entry name" value="VWFD"/>
    <property type="match status" value="1"/>
</dbReference>
<feature type="domain" description="VWFD" evidence="3">
    <location>
        <begin position="24"/>
        <end position="197"/>
    </location>
</feature>
<reference evidence="4" key="3">
    <citation type="submission" date="2023-05" db="EMBL/GenBank/DDBJ databases">
        <authorList>
            <person name="Smith C.H."/>
        </authorList>
    </citation>
    <scope>NUCLEOTIDE SEQUENCE</scope>
    <source>
        <strain evidence="4">CHS0354</strain>
        <tissue evidence="4">Mantle</tissue>
    </source>
</reference>
<dbReference type="PANTHER" id="PTHR11339">
    <property type="entry name" value="EXTRACELLULAR MATRIX GLYCOPROTEIN RELATED"/>
    <property type="match status" value="1"/>
</dbReference>
<dbReference type="InterPro" id="IPR050780">
    <property type="entry name" value="Mucin_vWF_Thrombospondin_sf"/>
</dbReference>
<dbReference type="AlphaFoldDB" id="A0AAE0T2G4"/>
<name>A0AAE0T2G4_9BIVA</name>
<keyword evidence="2" id="KW-0325">Glycoprotein</keyword>
<evidence type="ECO:0000256" key="1">
    <source>
        <dbReference type="ARBA" id="ARBA00023157"/>
    </source>
</evidence>
<proteinExistence type="predicted"/>
<gene>
    <name evidence="4" type="ORF">CHS0354_022363</name>
</gene>
<dbReference type="Proteomes" id="UP001195483">
    <property type="component" value="Unassembled WGS sequence"/>
</dbReference>
<sequence>MFAANNEFFLIQVQVQEDKTWIGKNCYAHIDPHMMTFDQKPYENQNLGEFVLYRHAEYKQEVQMKTFDCNGPKCACAVSIRAGGELFIINVCTIPSLINHAYCREKLMNIRKIHQYKYEIHMPLGTMVVVDIINWPPPLFSLNIDITPSVKDVGKTLGLCGTLNNNMADDFTRPSNTITPDNNEFSNSWKINISKSSFLDPLYQPDMWDKQLFLCVCPAALKTSTVAGTVSGNRRDPLCSPSVYQACTNNMSHKTEPSVFRGTEYNDNHCNIISKRSLTSQEKEIQRILSSNRILDVKTFQTMCDIDIIQEIMCDRDIVQEISCNRDIIKETMCDIDIVQEIKCDRDIIKEIMCDIDIVQEISCNRDIIKETMCDIDIIKEIMCDRDIIKEIMCDSDTVQKIKCDRDIIKEIMCDSDTVHEIMCDSDFVQKIMCDSDIVQEIMCHRDIFQEISCDRDIITESMCDSDTVHKIMCDSDVLHEIMCDSDIVQEIMCDRDII</sequence>
<dbReference type="InterPro" id="IPR001846">
    <property type="entry name" value="VWF_type-D"/>
</dbReference>
<dbReference type="Pfam" id="PF00094">
    <property type="entry name" value="VWD"/>
    <property type="match status" value="1"/>
</dbReference>
<reference evidence="4" key="2">
    <citation type="journal article" date="2021" name="Genome Biol. Evol.">
        <title>Developing a high-quality reference genome for a parasitic bivalve with doubly uniparental inheritance (Bivalvia: Unionida).</title>
        <authorList>
            <person name="Smith C.H."/>
        </authorList>
    </citation>
    <scope>NUCLEOTIDE SEQUENCE</scope>
    <source>
        <strain evidence="4">CHS0354</strain>
        <tissue evidence="4">Mantle</tissue>
    </source>
</reference>